<proteinExistence type="inferred from homology"/>
<evidence type="ECO:0000256" key="5">
    <source>
        <dbReference type="ARBA" id="ARBA00022723"/>
    </source>
</evidence>
<organism evidence="11 12">
    <name type="scientific">Haematococcus lacustris</name>
    <name type="common">Green alga</name>
    <name type="synonym">Haematococcus pluvialis</name>
    <dbReference type="NCBI Taxonomy" id="44745"/>
    <lineage>
        <taxon>Eukaryota</taxon>
        <taxon>Viridiplantae</taxon>
        <taxon>Chlorophyta</taxon>
        <taxon>core chlorophytes</taxon>
        <taxon>Chlorophyceae</taxon>
        <taxon>CS clade</taxon>
        <taxon>Chlamydomonadales</taxon>
        <taxon>Haematococcaceae</taxon>
        <taxon>Haematococcus</taxon>
    </lineage>
</organism>
<dbReference type="CDD" id="cd03124">
    <property type="entry name" value="alpha_CA_prokaryotic_like"/>
    <property type="match status" value="1"/>
</dbReference>
<comment type="catalytic activity">
    <reaction evidence="8 9">
        <text>hydrogencarbonate + H(+) = CO2 + H2O</text>
        <dbReference type="Rhea" id="RHEA:10748"/>
        <dbReference type="ChEBI" id="CHEBI:15377"/>
        <dbReference type="ChEBI" id="CHEBI:15378"/>
        <dbReference type="ChEBI" id="CHEBI:16526"/>
        <dbReference type="ChEBI" id="CHEBI:17544"/>
        <dbReference type="EC" id="4.2.1.1"/>
    </reaction>
</comment>
<evidence type="ECO:0000256" key="8">
    <source>
        <dbReference type="ARBA" id="ARBA00048348"/>
    </source>
</evidence>
<reference evidence="11 12" key="1">
    <citation type="submission" date="2020-02" db="EMBL/GenBank/DDBJ databases">
        <title>Draft genome sequence of Haematococcus lacustris strain NIES-144.</title>
        <authorList>
            <person name="Morimoto D."/>
            <person name="Nakagawa S."/>
            <person name="Yoshida T."/>
            <person name="Sawayama S."/>
        </authorList>
    </citation>
    <scope>NUCLEOTIDE SEQUENCE [LARGE SCALE GENOMIC DNA]</scope>
    <source>
        <strain evidence="11 12">NIES-144</strain>
    </source>
</reference>
<keyword evidence="12" id="KW-1185">Reference proteome</keyword>
<evidence type="ECO:0000256" key="4">
    <source>
        <dbReference type="ARBA" id="ARBA00012925"/>
    </source>
</evidence>
<dbReference type="Gene3D" id="3.10.200.10">
    <property type="entry name" value="Alpha carbonic anhydrase"/>
    <property type="match status" value="1"/>
</dbReference>
<evidence type="ECO:0000256" key="6">
    <source>
        <dbReference type="ARBA" id="ARBA00022833"/>
    </source>
</evidence>
<keyword evidence="5 9" id="KW-0479">Metal-binding</keyword>
<protein>
    <recommendedName>
        <fullName evidence="4 9">Carbonic anhydrase</fullName>
        <ecNumber evidence="4 9">4.2.1.1</ecNumber>
    </recommendedName>
</protein>
<dbReference type="Proteomes" id="UP000485058">
    <property type="component" value="Unassembled WGS sequence"/>
</dbReference>
<dbReference type="PANTHER" id="PTHR18952">
    <property type="entry name" value="CARBONIC ANHYDRASE"/>
    <property type="match status" value="1"/>
</dbReference>
<evidence type="ECO:0000256" key="9">
    <source>
        <dbReference type="RuleBase" id="RU367011"/>
    </source>
</evidence>
<accession>A0A699Z8D9</accession>
<dbReference type="PROSITE" id="PS51144">
    <property type="entry name" value="ALPHA_CA_2"/>
    <property type="match status" value="1"/>
</dbReference>
<dbReference type="InterPro" id="IPR036398">
    <property type="entry name" value="CA_dom_sf"/>
</dbReference>
<evidence type="ECO:0000259" key="10">
    <source>
        <dbReference type="PROSITE" id="PS51144"/>
    </source>
</evidence>
<sequence>QYKLKLGLHDRAASEPYQYCATSPQHSSRTAEAEKYLLLQQHEEQRQQHPGGHVLDVTRPFVNASYLPVRAVPLQLHFHTASEHTIGGAYYPLELHIVHVVPQSSMPACPASGCLAVAGVMFALSDDDVDNPTLDSIWSVMPMREGLVNYMPANMTLNMQAMLPRNRTYVQYSGSLTTPPCSEGVLWHGGQRVEAP</sequence>
<evidence type="ECO:0000313" key="11">
    <source>
        <dbReference type="EMBL" id="GFH15509.1"/>
    </source>
</evidence>
<gene>
    <name evidence="11" type="ORF">HaLaN_11748</name>
</gene>
<dbReference type="InterPro" id="IPR023561">
    <property type="entry name" value="Carbonic_anhydrase_a-class"/>
</dbReference>
<dbReference type="AlphaFoldDB" id="A0A699Z8D9"/>
<feature type="domain" description="Alpha-carbonic anhydrase" evidence="10">
    <location>
        <begin position="1"/>
        <end position="196"/>
    </location>
</feature>
<dbReference type="GO" id="GO:0008270">
    <property type="term" value="F:zinc ion binding"/>
    <property type="evidence" value="ECO:0007669"/>
    <property type="project" value="UniProtKB-UniRule"/>
</dbReference>
<dbReference type="EMBL" id="BLLF01000860">
    <property type="protein sequence ID" value="GFH15509.1"/>
    <property type="molecule type" value="Genomic_DNA"/>
</dbReference>
<feature type="non-terminal residue" evidence="11">
    <location>
        <position position="1"/>
    </location>
</feature>
<evidence type="ECO:0000313" key="12">
    <source>
        <dbReference type="Proteomes" id="UP000485058"/>
    </source>
</evidence>
<dbReference type="EC" id="4.2.1.1" evidence="4 9"/>
<dbReference type="PANTHER" id="PTHR18952:SF265">
    <property type="entry name" value="CARBONIC ANHYDRASE"/>
    <property type="match status" value="1"/>
</dbReference>
<dbReference type="SMART" id="SM01057">
    <property type="entry name" value="Carb_anhydrase"/>
    <property type="match status" value="1"/>
</dbReference>
<comment type="function">
    <text evidence="2 9">Reversible hydration of carbon dioxide.</text>
</comment>
<name>A0A699Z8D9_HAELA</name>
<dbReference type="InterPro" id="IPR001148">
    <property type="entry name" value="CA_dom"/>
</dbReference>
<evidence type="ECO:0000256" key="2">
    <source>
        <dbReference type="ARBA" id="ARBA00002904"/>
    </source>
</evidence>
<evidence type="ECO:0000256" key="1">
    <source>
        <dbReference type="ARBA" id="ARBA00001947"/>
    </source>
</evidence>
<evidence type="ECO:0000256" key="7">
    <source>
        <dbReference type="ARBA" id="ARBA00023239"/>
    </source>
</evidence>
<keyword evidence="7 9" id="KW-0456">Lyase</keyword>
<feature type="non-terminal residue" evidence="11">
    <location>
        <position position="196"/>
    </location>
</feature>
<dbReference type="Pfam" id="PF00194">
    <property type="entry name" value="Carb_anhydrase"/>
    <property type="match status" value="1"/>
</dbReference>
<dbReference type="SUPFAM" id="SSF51069">
    <property type="entry name" value="Carbonic anhydrase"/>
    <property type="match status" value="1"/>
</dbReference>
<dbReference type="InterPro" id="IPR041891">
    <property type="entry name" value="Alpha_CA_prokaryot-like"/>
</dbReference>
<evidence type="ECO:0000256" key="3">
    <source>
        <dbReference type="ARBA" id="ARBA00010718"/>
    </source>
</evidence>
<keyword evidence="6 9" id="KW-0862">Zinc</keyword>
<comment type="similarity">
    <text evidence="3 9">Belongs to the alpha-carbonic anhydrase family.</text>
</comment>
<comment type="cofactor">
    <cofactor evidence="1 9">
        <name>Zn(2+)</name>
        <dbReference type="ChEBI" id="CHEBI:29105"/>
    </cofactor>
</comment>
<dbReference type="PROSITE" id="PS00162">
    <property type="entry name" value="ALPHA_CA_1"/>
    <property type="match status" value="1"/>
</dbReference>
<dbReference type="GO" id="GO:0004089">
    <property type="term" value="F:carbonate dehydratase activity"/>
    <property type="evidence" value="ECO:0007669"/>
    <property type="project" value="UniProtKB-UniRule"/>
</dbReference>
<comment type="caution">
    <text evidence="11">The sequence shown here is derived from an EMBL/GenBank/DDBJ whole genome shotgun (WGS) entry which is preliminary data.</text>
</comment>
<dbReference type="InterPro" id="IPR018338">
    <property type="entry name" value="Carbonic_anhydrase_a-class_CS"/>
</dbReference>